<organism evidence="8 9">
    <name type="scientific">Marinobacterium aestuarii</name>
    <dbReference type="NCBI Taxonomy" id="1821621"/>
    <lineage>
        <taxon>Bacteria</taxon>
        <taxon>Pseudomonadati</taxon>
        <taxon>Pseudomonadota</taxon>
        <taxon>Gammaproteobacteria</taxon>
        <taxon>Oceanospirillales</taxon>
        <taxon>Oceanospirillaceae</taxon>
        <taxon>Marinobacterium</taxon>
    </lineage>
</organism>
<dbReference type="SUPFAM" id="SSF53383">
    <property type="entry name" value="PLP-dependent transferases"/>
    <property type="match status" value="1"/>
</dbReference>
<evidence type="ECO:0000313" key="9">
    <source>
        <dbReference type="Proteomes" id="UP000078070"/>
    </source>
</evidence>
<reference evidence="9" key="1">
    <citation type="submission" date="2016-05" db="EMBL/GenBank/DDBJ databases">
        <authorList>
            <person name="Baek K."/>
            <person name="Yang S.-J."/>
        </authorList>
    </citation>
    <scope>NUCLEOTIDE SEQUENCE [LARGE SCALE GENOMIC DNA]</scope>
    <source>
        <strain evidence="9">ST58-10</strain>
    </source>
</reference>
<dbReference type="InterPro" id="IPR015422">
    <property type="entry name" value="PyrdxlP-dep_Trfase_small"/>
</dbReference>
<dbReference type="PROSITE" id="PS00600">
    <property type="entry name" value="AA_TRANSFER_CLASS_3"/>
    <property type="match status" value="1"/>
</dbReference>
<evidence type="ECO:0000256" key="7">
    <source>
        <dbReference type="SAM" id="MobiDB-lite"/>
    </source>
</evidence>
<reference evidence="8 9" key="2">
    <citation type="journal article" date="2018" name="Int. J. Syst. Evol. Microbiol.">
        <title>Marinobacterium aestuarii sp. nov., a benzene-degrading marine bacterium isolated from estuary sediment.</title>
        <authorList>
            <person name="Bae S.S."/>
            <person name="Jung J."/>
            <person name="Chung D."/>
            <person name="Baek K."/>
        </authorList>
    </citation>
    <scope>NUCLEOTIDE SEQUENCE [LARGE SCALE GENOMIC DNA]</scope>
    <source>
        <strain evidence="8 9">ST58-10</strain>
    </source>
</reference>
<feature type="compositionally biased region" description="Polar residues" evidence="7">
    <location>
        <begin position="1"/>
        <end position="14"/>
    </location>
</feature>
<keyword evidence="3 8" id="KW-0032">Aminotransferase</keyword>
<evidence type="ECO:0000256" key="2">
    <source>
        <dbReference type="ARBA" id="ARBA00008954"/>
    </source>
</evidence>
<evidence type="ECO:0000256" key="4">
    <source>
        <dbReference type="ARBA" id="ARBA00022679"/>
    </source>
</evidence>
<evidence type="ECO:0000256" key="6">
    <source>
        <dbReference type="RuleBase" id="RU003560"/>
    </source>
</evidence>
<dbReference type="PIRSF" id="PIRSF000521">
    <property type="entry name" value="Transaminase_4ab_Lys_Orn"/>
    <property type="match status" value="1"/>
</dbReference>
<dbReference type="CDD" id="cd00610">
    <property type="entry name" value="OAT_like"/>
    <property type="match status" value="1"/>
</dbReference>
<dbReference type="RefSeq" id="WP_067386231.1">
    <property type="nucleotide sequence ID" value="NZ_CP015839.1"/>
</dbReference>
<keyword evidence="5 6" id="KW-0663">Pyridoxal phosphate</keyword>
<dbReference type="AlphaFoldDB" id="A0A1A9F3H6"/>
<dbReference type="KEGG" id="mars:A8C75_20570"/>
<dbReference type="PANTHER" id="PTHR43094">
    <property type="entry name" value="AMINOTRANSFERASE"/>
    <property type="match status" value="1"/>
</dbReference>
<dbReference type="GO" id="GO:0008483">
    <property type="term" value="F:transaminase activity"/>
    <property type="evidence" value="ECO:0007669"/>
    <property type="project" value="UniProtKB-KW"/>
</dbReference>
<dbReference type="InterPro" id="IPR049704">
    <property type="entry name" value="Aminotrans_3_PPA_site"/>
</dbReference>
<evidence type="ECO:0000256" key="5">
    <source>
        <dbReference type="ARBA" id="ARBA00022898"/>
    </source>
</evidence>
<dbReference type="InterPro" id="IPR015421">
    <property type="entry name" value="PyrdxlP-dep_Trfase_major"/>
</dbReference>
<comment type="similarity">
    <text evidence="2 6">Belongs to the class-III pyridoxal-phosphate-dependent aminotransferase family.</text>
</comment>
<evidence type="ECO:0000313" key="8">
    <source>
        <dbReference type="EMBL" id="ANG64632.1"/>
    </source>
</evidence>
<dbReference type="Pfam" id="PF00202">
    <property type="entry name" value="Aminotran_3"/>
    <property type="match status" value="1"/>
</dbReference>
<dbReference type="GO" id="GO:0005829">
    <property type="term" value="C:cytosol"/>
    <property type="evidence" value="ECO:0007669"/>
    <property type="project" value="TreeGrafter"/>
</dbReference>
<dbReference type="GO" id="GO:0030170">
    <property type="term" value="F:pyridoxal phosphate binding"/>
    <property type="evidence" value="ECO:0007669"/>
    <property type="project" value="InterPro"/>
</dbReference>
<keyword evidence="4 8" id="KW-0808">Transferase</keyword>
<dbReference type="FunFam" id="3.40.640.10:FF:000014">
    <property type="entry name" value="Adenosylmethionine-8-amino-7-oxononanoate aminotransferase, probable"/>
    <property type="match status" value="1"/>
</dbReference>
<dbReference type="InterPro" id="IPR005814">
    <property type="entry name" value="Aminotrans_3"/>
</dbReference>
<dbReference type="OrthoDB" id="9801052at2"/>
<dbReference type="InterPro" id="IPR015424">
    <property type="entry name" value="PyrdxlP-dep_Trfase"/>
</dbReference>
<protein>
    <submittedName>
        <fullName evidence="8">Aminotransferase</fullName>
    </submittedName>
</protein>
<name>A0A1A9F3H6_9GAMM</name>
<dbReference type="Gene3D" id="3.40.640.10">
    <property type="entry name" value="Type I PLP-dependent aspartate aminotransferase-like (Major domain)"/>
    <property type="match status" value="1"/>
</dbReference>
<comment type="cofactor">
    <cofactor evidence="1">
        <name>pyridoxal 5'-phosphate</name>
        <dbReference type="ChEBI" id="CHEBI:597326"/>
    </cofactor>
</comment>
<dbReference type="STRING" id="1821621.A8C75_20570"/>
<keyword evidence="9" id="KW-1185">Reference proteome</keyword>
<accession>A0A1A9F3H6</accession>
<feature type="region of interest" description="Disordered" evidence="7">
    <location>
        <begin position="1"/>
        <end position="20"/>
    </location>
</feature>
<dbReference type="Gene3D" id="3.90.1150.10">
    <property type="entry name" value="Aspartate Aminotransferase, domain 1"/>
    <property type="match status" value="1"/>
</dbReference>
<gene>
    <name evidence="8" type="ORF">A8C75_20570</name>
</gene>
<evidence type="ECO:0000256" key="1">
    <source>
        <dbReference type="ARBA" id="ARBA00001933"/>
    </source>
</evidence>
<dbReference type="EMBL" id="CP015839">
    <property type="protein sequence ID" value="ANG64632.1"/>
    <property type="molecule type" value="Genomic_DNA"/>
</dbReference>
<dbReference type="NCBIfam" id="NF005682">
    <property type="entry name" value="PRK07480.1"/>
    <property type="match status" value="1"/>
</dbReference>
<evidence type="ECO:0000256" key="3">
    <source>
        <dbReference type="ARBA" id="ARBA00022576"/>
    </source>
</evidence>
<sequence>MSASVANQIITPATTEPGHNLTTSVQQIDARHHLHPFTDTAALNRRGARVMVRGEGVYLWDSEGNKILDGMAGLWCVNLGYGRRELIDAAKTQLEELPYYNNFFQTTTAPAAVLAQEIASVTPGDLNHIFFANSGSEAVDTLMRMIRHYWTLEGQPQKTLLISRDNAYHGSTIGGTSLGGMTPMHRQGGPFLPDIEHIRQPYWYGEGDGLSEAEFGLKAAAALEERILQLGPERVAAFVGEPIQGAGGVIMPPAGYWQEIQRICRKYDILLAADEVICGFGRTGSWFGSQTLGIEPDLMSMAKGLSSGYMPISAVAVGDRVASSLIEKGGEFYHGFTYSGHPVAAAVAIANIRTMKQEKIVEYVADDIGPYFQQRLRQILAEHPLVGHIEGIGLIAGIALVKDRARRTFFAETGAAGQICRDHCFENNLIMRAVGDRMVLSPPLIISRDEVDELCQKVRTCFDLTLKSVREQGL</sequence>
<dbReference type="Proteomes" id="UP000078070">
    <property type="component" value="Chromosome"/>
</dbReference>
<dbReference type="PANTHER" id="PTHR43094:SF1">
    <property type="entry name" value="AMINOTRANSFERASE CLASS-III"/>
    <property type="match status" value="1"/>
</dbReference>
<proteinExistence type="inferred from homology"/>